<organism evidence="2 3">
    <name type="scientific">Desulfitobacterium hafniense (strain Y51)</name>
    <dbReference type="NCBI Taxonomy" id="138119"/>
    <lineage>
        <taxon>Bacteria</taxon>
        <taxon>Bacillati</taxon>
        <taxon>Bacillota</taxon>
        <taxon>Clostridia</taxon>
        <taxon>Eubacteriales</taxon>
        <taxon>Desulfitobacteriaceae</taxon>
        <taxon>Desulfitobacterium</taxon>
    </lineage>
</organism>
<protein>
    <submittedName>
        <fullName evidence="2">Uncharacterized protein</fullName>
    </submittedName>
</protein>
<evidence type="ECO:0000313" key="3">
    <source>
        <dbReference type="Proteomes" id="UP000001946"/>
    </source>
</evidence>
<sequence>MIQISFLPNTKYQGGTYSKGRSLSSGGRNVRFTWDQGNGSFGQMDPRVPRRLDTYQGMSMGGMPGQSPGWGQSVYPPTTAGGGYNYGPAPGMNPGGITPSGMPPAGMSAGMPPLGMSAGMQGMGPRSPSPGGSIRNNLGSELKKRGFFQKDGQINNSRGGVFGAKSYKPATQPQGGKTMTGPFSFLSSGGGAGAPGMQPRQLVLEAAQPGVNANGIASISNDNVFSCIANLPSPNSLVGRVGTYAAYLVDSKAQTGFLAGVLRPVGNGVYQAQFRSQVPLHHYSRVIITVENPQQLGHVPQGPIILQVRQAPGPIRFLAPIKKAGGSVWGKVTGLVQRRSPAPEIMEGVAPEGGMILPEAGANLPGDSIIEPTQP</sequence>
<feature type="region of interest" description="Disordered" evidence="1">
    <location>
        <begin position="151"/>
        <end position="177"/>
    </location>
</feature>
<keyword evidence="3" id="KW-1185">Reference proteome</keyword>
<evidence type="ECO:0000313" key="2">
    <source>
        <dbReference type="EMBL" id="BAE85045.1"/>
    </source>
</evidence>
<proteinExistence type="predicted"/>
<dbReference type="STRING" id="138119.DSY3256"/>
<accession>Q24SE7</accession>
<dbReference type="EMBL" id="AP008230">
    <property type="protein sequence ID" value="BAE85045.1"/>
    <property type="molecule type" value="Genomic_DNA"/>
</dbReference>
<dbReference type="Proteomes" id="UP000001946">
    <property type="component" value="Chromosome"/>
</dbReference>
<gene>
    <name evidence="2" type="ordered locus">DSY3256</name>
</gene>
<reference evidence="2 3" key="1">
    <citation type="journal article" date="2006" name="J. Bacteriol.">
        <title>Complete genome sequence of the dehalorespiring bacterium Desulfitobacterium hafniense Y51 and comparison with Dehalococcoides ethenogenes 195.</title>
        <authorList>
            <person name="Nonaka H."/>
            <person name="Keresztes G."/>
            <person name="Shinoda Y."/>
            <person name="Ikenaga Y."/>
            <person name="Abe M."/>
            <person name="Naito K."/>
            <person name="Inatomi K."/>
            <person name="Furukawa K."/>
            <person name="Inui M."/>
            <person name="Yukawa H."/>
        </authorList>
    </citation>
    <scope>NUCLEOTIDE SEQUENCE [LARGE SCALE GENOMIC DNA]</scope>
    <source>
        <strain evidence="2 3">Y51</strain>
    </source>
</reference>
<dbReference type="HOGENOM" id="CLU_843929_0_0_9"/>
<evidence type="ECO:0000256" key="1">
    <source>
        <dbReference type="SAM" id="MobiDB-lite"/>
    </source>
</evidence>
<dbReference type="AlphaFoldDB" id="Q24SE7"/>
<dbReference type="KEGG" id="dsy:DSY3256"/>
<name>Q24SE7_DESHY</name>
<dbReference type="eggNOG" id="ENOG5032T1T">
    <property type="taxonomic scope" value="Bacteria"/>
</dbReference>